<dbReference type="PANTHER" id="PTHR10977:SF3">
    <property type="entry name" value="DIPHOSPHOMEVALONATE DECARBOXYLASE"/>
    <property type="match status" value="1"/>
</dbReference>
<comment type="function">
    <text evidence="1">Catalyzes the ATP dependent decarboxylation of (R)-5-diphosphomevalonate to form isopentenyl diphosphate (IPP). Functions in the mevalonate (MVA) pathway leading to isopentenyl diphosphate (IPP), a key precursor for the biosynthesis of isoprenoids and sterol synthesis.</text>
</comment>
<evidence type="ECO:0000313" key="4">
    <source>
        <dbReference type="EMBL" id="OON17200.1"/>
    </source>
</evidence>
<sequence length="431" mass="47837">MSTSEVRVSAPVNIAITKYWGKLDELNIHPVNSSISMTLNQDQVFPLLSEYIYQLMTTTRLVTGPDLTNSSFSLNGRMYEDVPGRIKDVIIIAQLRARLAGRTNVYPHLCIESINSFPTAAGLASSASGLAALAFGLTKLYRLDEDPPSLARRGSGSACRSLYGGFVHWIRSNDTLCSTGGSQTHCSTVHELYPASYWPELKVLICVASSHKKSTGSTTGMQRTVNTSQLFQRARCESVKQHELLLLSALRDRDFENFARIAMQESNQLHAVCLDTWPPCIFLTDVSLKLMNWVHLLNRFCGKTVVAYTFDAGPNAFLFAEESNVSFLLHLLALCFGTKSCETTLDVPSSDHVYVTDPVDTMAKSLLFRGIKYPVYSRPIDTCFIHFDAIFKEAVRVPQRLRAAALLLAADGIPLCRSISPRNLDFRTDMS</sequence>
<dbReference type="Gene3D" id="3.30.70.890">
    <property type="entry name" value="GHMP kinase, C-terminal domain"/>
    <property type="match status" value="1"/>
</dbReference>
<dbReference type="GO" id="GO:0006695">
    <property type="term" value="P:cholesterol biosynthetic process"/>
    <property type="evidence" value="ECO:0007669"/>
    <property type="project" value="UniProtKB-UniPathway"/>
</dbReference>
<evidence type="ECO:0000256" key="1">
    <source>
        <dbReference type="RuleBase" id="RU363086"/>
    </source>
</evidence>
<keyword evidence="1" id="KW-1207">Sterol metabolism</keyword>
<keyword evidence="1" id="KW-0752">Steroid biosynthesis</keyword>
<dbReference type="PANTHER" id="PTHR10977">
    <property type="entry name" value="DIPHOSPHOMEVALONATE DECARBOXYLASE"/>
    <property type="match status" value="1"/>
</dbReference>
<keyword evidence="1" id="KW-0456">Lyase</keyword>
<dbReference type="NCBIfam" id="TIGR01240">
    <property type="entry name" value="mevDPdecarb"/>
    <property type="match status" value="1"/>
</dbReference>
<dbReference type="GO" id="GO:0019287">
    <property type="term" value="P:isopentenyl diphosphate biosynthetic process, mevalonate pathway"/>
    <property type="evidence" value="ECO:0007669"/>
    <property type="project" value="UniProtKB-UniRule"/>
</dbReference>
<dbReference type="SUPFAM" id="SSF54211">
    <property type="entry name" value="Ribosomal protein S5 domain 2-like"/>
    <property type="match status" value="1"/>
</dbReference>
<name>A0A1S8WRR8_OPIVI</name>
<organism evidence="4 5">
    <name type="scientific">Opisthorchis viverrini</name>
    <name type="common">Southeast Asian liver fluke</name>
    <dbReference type="NCBI Taxonomy" id="6198"/>
    <lineage>
        <taxon>Eukaryota</taxon>
        <taxon>Metazoa</taxon>
        <taxon>Spiralia</taxon>
        <taxon>Lophotrochozoa</taxon>
        <taxon>Platyhelminthes</taxon>
        <taxon>Trematoda</taxon>
        <taxon>Digenea</taxon>
        <taxon>Opisthorchiida</taxon>
        <taxon>Opisthorchiata</taxon>
        <taxon>Opisthorchiidae</taxon>
        <taxon>Opisthorchis</taxon>
    </lineage>
</organism>
<dbReference type="InterPro" id="IPR041431">
    <property type="entry name" value="Mvd1_C"/>
</dbReference>
<dbReference type="Proteomes" id="UP000243686">
    <property type="component" value="Unassembled WGS sequence"/>
</dbReference>
<keyword evidence="1" id="KW-0753">Steroid metabolism</keyword>
<reference evidence="4 5" key="1">
    <citation type="submission" date="2015-03" db="EMBL/GenBank/DDBJ databases">
        <title>Draft genome of the nematode, Opisthorchis viverrini.</title>
        <authorList>
            <person name="Mitreva M."/>
        </authorList>
    </citation>
    <scope>NUCLEOTIDE SEQUENCE [LARGE SCALE GENOMIC DNA]</scope>
    <source>
        <strain evidence="4">Khon Kaen</strain>
    </source>
</reference>
<evidence type="ECO:0000259" key="2">
    <source>
        <dbReference type="Pfam" id="PF18376"/>
    </source>
</evidence>
<dbReference type="GO" id="GO:0005829">
    <property type="term" value="C:cytosol"/>
    <property type="evidence" value="ECO:0007669"/>
    <property type="project" value="InterPro"/>
</dbReference>
<dbReference type="InterPro" id="IPR029765">
    <property type="entry name" value="Mev_diP_decarb"/>
</dbReference>
<comment type="catalytic activity">
    <reaction evidence="1">
        <text>(R)-5-diphosphomevalonate + ATP = isopentenyl diphosphate + ADP + phosphate + CO2</text>
        <dbReference type="Rhea" id="RHEA:23732"/>
        <dbReference type="ChEBI" id="CHEBI:16526"/>
        <dbReference type="ChEBI" id="CHEBI:30616"/>
        <dbReference type="ChEBI" id="CHEBI:43474"/>
        <dbReference type="ChEBI" id="CHEBI:57557"/>
        <dbReference type="ChEBI" id="CHEBI:128769"/>
        <dbReference type="ChEBI" id="CHEBI:456216"/>
        <dbReference type="EC" id="4.1.1.33"/>
    </reaction>
</comment>
<keyword evidence="1" id="KW-0547">Nucleotide-binding</keyword>
<accession>A0A1S8WRR8</accession>
<keyword evidence="1" id="KW-0443">Lipid metabolism</keyword>
<keyword evidence="1" id="KW-0153">Cholesterol metabolism</keyword>
<feature type="domain" description="Diphosphomevalonate decarboxylase-like N-terminal" evidence="3">
    <location>
        <begin position="10"/>
        <end position="174"/>
    </location>
</feature>
<dbReference type="Gene3D" id="3.30.230.10">
    <property type="match status" value="1"/>
</dbReference>
<dbReference type="EMBL" id="KV895733">
    <property type="protein sequence ID" value="OON17200.1"/>
    <property type="molecule type" value="Genomic_DNA"/>
</dbReference>
<keyword evidence="1" id="KW-0067">ATP-binding</keyword>
<dbReference type="InterPro" id="IPR014721">
    <property type="entry name" value="Ribsml_uS5_D2-typ_fold_subgr"/>
</dbReference>
<comment type="similarity">
    <text evidence="1">Belongs to the diphosphomevalonate decarboxylase family.</text>
</comment>
<gene>
    <name evidence="4" type="ORF">X801_06964</name>
</gene>
<keyword evidence="1" id="KW-0756">Sterol biosynthesis</keyword>
<dbReference type="Pfam" id="PF18376">
    <property type="entry name" value="MDD_C"/>
    <property type="match status" value="1"/>
</dbReference>
<protein>
    <recommendedName>
        <fullName evidence="1">Diphosphomevalonate decarboxylase</fullName>
        <ecNumber evidence="1">4.1.1.33</ecNumber>
    </recommendedName>
</protein>
<dbReference type="SUPFAM" id="SSF55060">
    <property type="entry name" value="GHMP Kinase, C-terminal domain"/>
    <property type="match status" value="1"/>
</dbReference>
<evidence type="ECO:0000259" key="3">
    <source>
        <dbReference type="Pfam" id="PF22700"/>
    </source>
</evidence>
<dbReference type="UniPathway" id="UPA00063"/>
<dbReference type="GO" id="GO:0005524">
    <property type="term" value="F:ATP binding"/>
    <property type="evidence" value="ECO:0007669"/>
    <property type="project" value="UniProtKB-KW"/>
</dbReference>
<dbReference type="InterPro" id="IPR053859">
    <property type="entry name" value="MVD-like_N"/>
</dbReference>
<dbReference type="AlphaFoldDB" id="A0A1S8WRR8"/>
<evidence type="ECO:0000313" key="5">
    <source>
        <dbReference type="Proteomes" id="UP000243686"/>
    </source>
</evidence>
<dbReference type="GO" id="GO:0004163">
    <property type="term" value="F:diphosphomevalonate decarboxylase activity"/>
    <property type="evidence" value="ECO:0007669"/>
    <property type="project" value="UniProtKB-UniRule"/>
</dbReference>
<dbReference type="InterPro" id="IPR020568">
    <property type="entry name" value="Ribosomal_Su5_D2-typ_SF"/>
</dbReference>
<keyword evidence="5" id="KW-1185">Reference proteome</keyword>
<proteinExistence type="inferred from homology"/>
<keyword evidence="1" id="KW-0152">Cholesterol biosynthesis</keyword>
<dbReference type="Pfam" id="PF22700">
    <property type="entry name" value="MVD-like_N"/>
    <property type="match status" value="1"/>
</dbReference>
<comment type="pathway">
    <text evidence="1">Steroid biosynthesis; cholesterol biosynthesis.</text>
</comment>
<keyword evidence="1" id="KW-0444">Lipid biosynthesis</keyword>
<dbReference type="InterPro" id="IPR036554">
    <property type="entry name" value="GHMP_kinase_C_sf"/>
</dbReference>
<dbReference type="EC" id="4.1.1.33" evidence="1"/>
<feature type="domain" description="Mvd1 C-terminal" evidence="2">
    <location>
        <begin position="203"/>
        <end position="346"/>
    </location>
</feature>